<evidence type="ECO:0000313" key="3">
    <source>
        <dbReference type="Proteomes" id="UP000242515"/>
    </source>
</evidence>
<reference evidence="3" key="1">
    <citation type="submission" date="2016-10" db="EMBL/GenBank/DDBJ databases">
        <authorList>
            <person name="Varghese N."/>
            <person name="Submissions S."/>
        </authorList>
    </citation>
    <scope>NUCLEOTIDE SEQUENCE [LARGE SCALE GENOMIC DNA]</scope>
    <source>
        <strain evidence="3">8N4</strain>
    </source>
</reference>
<name>A0A1H9CWV2_9GAMM</name>
<evidence type="ECO:0000256" key="1">
    <source>
        <dbReference type="SAM" id="MobiDB-lite"/>
    </source>
</evidence>
<feature type="compositionally biased region" description="Basic and acidic residues" evidence="1">
    <location>
        <begin position="39"/>
        <end position="50"/>
    </location>
</feature>
<sequence length="50" mass="6011">MSEQETLQLYGSLTRSREAFMSGRNRVTESNSVRRKSQRDRELNECFRNR</sequence>
<feature type="region of interest" description="Disordered" evidence="1">
    <location>
        <begin position="21"/>
        <end position="50"/>
    </location>
</feature>
<dbReference type="Proteomes" id="UP000242515">
    <property type="component" value="Unassembled WGS sequence"/>
</dbReference>
<proteinExistence type="predicted"/>
<organism evidence="2 3">
    <name type="scientific">Rosenbergiella nectarea</name>
    <dbReference type="NCBI Taxonomy" id="988801"/>
    <lineage>
        <taxon>Bacteria</taxon>
        <taxon>Pseudomonadati</taxon>
        <taxon>Pseudomonadota</taxon>
        <taxon>Gammaproteobacteria</taxon>
        <taxon>Enterobacterales</taxon>
        <taxon>Erwiniaceae</taxon>
        <taxon>Rosenbergiella</taxon>
    </lineage>
</organism>
<dbReference type="AlphaFoldDB" id="A0A1H9CWV2"/>
<protein>
    <submittedName>
        <fullName evidence="2">Uncharacterized protein</fullName>
    </submittedName>
</protein>
<keyword evidence="3" id="KW-1185">Reference proteome</keyword>
<accession>A0A1H9CWV2</accession>
<evidence type="ECO:0000313" key="2">
    <source>
        <dbReference type="EMBL" id="SEQ05587.1"/>
    </source>
</evidence>
<gene>
    <name evidence="2" type="ORF">SAMN05216522_10139</name>
</gene>
<dbReference type="STRING" id="988801.SAMN05216522_10139"/>
<dbReference type="EMBL" id="FOGC01000001">
    <property type="protein sequence ID" value="SEQ05587.1"/>
    <property type="molecule type" value="Genomic_DNA"/>
</dbReference>